<dbReference type="GO" id="GO:0005524">
    <property type="term" value="F:ATP binding"/>
    <property type="evidence" value="ECO:0007669"/>
    <property type="project" value="UniProtKB-UniRule"/>
</dbReference>
<dbReference type="Gene3D" id="2.70.150.10">
    <property type="entry name" value="Calcium-transporting ATPase, cytoplasmic transduction domain A"/>
    <property type="match status" value="1"/>
</dbReference>
<feature type="binding site" evidence="13">
    <location>
        <position position="498"/>
    </location>
    <ligand>
        <name>ATP</name>
        <dbReference type="ChEBI" id="CHEBI:30616"/>
    </ligand>
</feature>
<dbReference type="FunFam" id="2.70.150.10:FF:000025">
    <property type="entry name" value="Phospholipid-transporting ATPase"/>
    <property type="match status" value="1"/>
</dbReference>
<dbReference type="Pfam" id="PF16209">
    <property type="entry name" value="PhoLip_ATPase_N"/>
    <property type="match status" value="1"/>
</dbReference>
<keyword evidence="3 15" id="KW-0812">Transmembrane</keyword>
<feature type="region of interest" description="Disordered" evidence="16">
    <location>
        <begin position="1343"/>
        <end position="1371"/>
    </location>
</feature>
<feature type="binding site" evidence="13">
    <location>
        <position position="1036"/>
    </location>
    <ligand>
        <name>ATP</name>
        <dbReference type="ChEBI" id="CHEBI:30616"/>
    </ligand>
</feature>
<keyword evidence="4 14" id="KW-0479">Metal-binding</keyword>
<dbReference type="GO" id="GO:0000287">
    <property type="term" value="F:magnesium ion binding"/>
    <property type="evidence" value="ECO:0007669"/>
    <property type="project" value="UniProtKB-UniRule"/>
</dbReference>
<proteinExistence type="inferred from homology"/>
<dbReference type="FunFam" id="3.40.50.1000:FF:000001">
    <property type="entry name" value="Phospholipid-transporting ATPase IC"/>
    <property type="match status" value="1"/>
</dbReference>
<feature type="binding site" evidence="13">
    <location>
        <position position="390"/>
    </location>
    <ligand>
        <name>ATP</name>
        <dbReference type="ChEBI" id="CHEBI:30616"/>
    </ligand>
</feature>
<evidence type="ECO:0000256" key="11">
    <source>
        <dbReference type="ARBA" id="ARBA00034036"/>
    </source>
</evidence>
<dbReference type="NCBIfam" id="TIGR01652">
    <property type="entry name" value="ATPase-Plipid"/>
    <property type="match status" value="1"/>
</dbReference>
<feature type="region of interest" description="Disordered" evidence="16">
    <location>
        <begin position="955"/>
        <end position="987"/>
    </location>
</feature>
<feature type="binding site" evidence="13">
    <location>
        <position position="388"/>
    </location>
    <ligand>
        <name>ATP</name>
        <dbReference type="ChEBI" id="CHEBI:30616"/>
    </ligand>
</feature>
<gene>
    <name evidence="19" type="primary">ATP8B4</name>
    <name evidence="19" type="ORF">g.8378</name>
</gene>
<evidence type="ECO:0000256" key="5">
    <source>
        <dbReference type="ARBA" id="ARBA00022741"/>
    </source>
</evidence>
<feature type="binding site" evidence="13">
    <location>
        <position position="1030"/>
    </location>
    <ligand>
        <name>ATP</name>
        <dbReference type="ChEBI" id="CHEBI:30616"/>
    </ligand>
</feature>
<keyword evidence="7 14" id="KW-0460">Magnesium</keyword>
<feature type="region of interest" description="Disordered" evidence="16">
    <location>
        <begin position="770"/>
        <end position="938"/>
    </location>
</feature>
<evidence type="ECO:0000256" key="2">
    <source>
        <dbReference type="ARBA" id="ARBA00008109"/>
    </source>
</evidence>
<dbReference type="InterPro" id="IPR032631">
    <property type="entry name" value="P-type_ATPase_N"/>
</dbReference>
<dbReference type="InterPro" id="IPR018303">
    <property type="entry name" value="ATPase_P-typ_P_site"/>
</dbReference>
<evidence type="ECO:0000259" key="18">
    <source>
        <dbReference type="Pfam" id="PF16212"/>
    </source>
</evidence>
<evidence type="ECO:0000256" key="7">
    <source>
        <dbReference type="ARBA" id="ARBA00022842"/>
    </source>
</evidence>
<feature type="compositionally biased region" description="Low complexity" evidence="16">
    <location>
        <begin position="971"/>
        <end position="984"/>
    </location>
</feature>
<feature type="transmembrane region" description="Helical" evidence="15">
    <location>
        <begin position="1234"/>
        <end position="1253"/>
    </location>
</feature>
<feature type="transmembrane region" description="Helical" evidence="15">
    <location>
        <begin position="1146"/>
        <end position="1166"/>
    </location>
</feature>
<dbReference type="EMBL" id="GGYP01002325">
    <property type="protein sequence ID" value="MDE47096.1"/>
    <property type="molecule type" value="Transcribed_RNA"/>
</dbReference>
<dbReference type="GO" id="GO:0005802">
    <property type="term" value="C:trans-Golgi network"/>
    <property type="evidence" value="ECO:0007669"/>
    <property type="project" value="TreeGrafter"/>
</dbReference>
<feature type="compositionally biased region" description="Low complexity" evidence="16">
    <location>
        <begin position="874"/>
        <end position="886"/>
    </location>
</feature>
<dbReference type="InterPro" id="IPR032630">
    <property type="entry name" value="P_typ_ATPase_c"/>
</dbReference>
<dbReference type="GO" id="GO:0007030">
    <property type="term" value="P:Golgi organization"/>
    <property type="evidence" value="ECO:0007669"/>
    <property type="project" value="TreeGrafter"/>
</dbReference>
<dbReference type="InterPro" id="IPR006539">
    <property type="entry name" value="P-type_ATPase_IV"/>
</dbReference>
<evidence type="ECO:0000259" key="17">
    <source>
        <dbReference type="Pfam" id="PF16209"/>
    </source>
</evidence>
<feature type="domain" description="P-type ATPase C-terminal" evidence="18">
    <location>
        <begin position="1082"/>
        <end position="1329"/>
    </location>
</feature>
<dbReference type="NCBIfam" id="TIGR01494">
    <property type="entry name" value="ATPase_P-type"/>
    <property type="match status" value="1"/>
</dbReference>
<evidence type="ECO:0000256" key="1">
    <source>
        <dbReference type="ARBA" id="ARBA00004141"/>
    </source>
</evidence>
<dbReference type="PROSITE" id="PS00154">
    <property type="entry name" value="ATPASE_E1_E2"/>
    <property type="match status" value="1"/>
</dbReference>
<dbReference type="EC" id="7.6.2.1" evidence="15"/>
<dbReference type="InterPro" id="IPR023214">
    <property type="entry name" value="HAD_sf"/>
</dbReference>
<feature type="binding site" evidence="13">
    <location>
        <position position="389"/>
    </location>
    <ligand>
        <name>ATP</name>
        <dbReference type="ChEBI" id="CHEBI:30616"/>
    </ligand>
</feature>
<evidence type="ECO:0000256" key="10">
    <source>
        <dbReference type="ARBA" id="ARBA00023136"/>
    </source>
</evidence>
<keyword evidence="6 13" id="KW-0067">ATP-binding</keyword>
<keyword evidence="8 15" id="KW-1278">Translocase</keyword>
<comment type="cofactor">
    <cofactor evidence="14">
        <name>Mg(2+)</name>
        <dbReference type="ChEBI" id="CHEBI:18420"/>
    </cofactor>
</comment>
<feature type="transmembrane region" description="Helical" evidence="15">
    <location>
        <begin position="1113"/>
        <end position="1134"/>
    </location>
</feature>
<feature type="binding site" evidence="13">
    <location>
        <position position="617"/>
    </location>
    <ligand>
        <name>ATP</name>
        <dbReference type="ChEBI" id="CHEBI:30616"/>
    </ligand>
</feature>
<dbReference type="GO" id="GO:0016887">
    <property type="term" value="F:ATP hydrolysis activity"/>
    <property type="evidence" value="ECO:0007669"/>
    <property type="project" value="InterPro"/>
</dbReference>
<feature type="compositionally biased region" description="Basic residues" evidence="16">
    <location>
        <begin position="1358"/>
        <end position="1371"/>
    </location>
</feature>
<name>A0A6G1S9A9_9ACAR</name>
<dbReference type="GO" id="GO:0045332">
    <property type="term" value="P:phospholipid translocation"/>
    <property type="evidence" value="ECO:0007669"/>
    <property type="project" value="TreeGrafter"/>
</dbReference>
<feature type="binding site" evidence="13">
    <location>
        <position position="698"/>
    </location>
    <ligand>
        <name>ATP</name>
        <dbReference type="ChEBI" id="CHEBI:30616"/>
    </ligand>
</feature>
<dbReference type="SUPFAM" id="SSF56784">
    <property type="entry name" value="HAD-like"/>
    <property type="match status" value="1"/>
</dbReference>
<dbReference type="FunFam" id="3.40.50.1000:FF:000130">
    <property type="entry name" value="Phospholipid-transporting ATPase"/>
    <property type="match status" value="1"/>
</dbReference>
<evidence type="ECO:0000313" key="19">
    <source>
        <dbReference type="EMBL" id="MDE47096.1"/>
    </source>
</evidence>
<evidence type="ECO:0000256" key="16">
    <source>
        <dbReference type="SAM" id="MobiDB-lite"/>
    </source>
</evidence>
<comment type="subcellular location">
    <subcellularLocation>
        <location evidence="1 15">Membrane</location>
        <topology evidence="1 15">Multi-pass membrane protein</topology>
    </subcellularLocation>
</comment>
<dbReference type="GO" id="GO:0140326">
    <property type="term" value="F:ATPase-coupled intramembrane lipid transporter activity"/>
    <property type="evidence" value="ECO:0007669"/>
    <property type="project" value="UniProtKB-EC"/>
</dbReference>
<dbReference type="GO" id="GO:0005886">
    <property type="term" value="C:plasma membrane"/>
    <property type="evidence" value="ECO:0007669"/>
    <property type="project" value="TreeGrafter"/>
</dbReference>
<dbReference type="InterPro" id="IPR008250">
    <property type="entry name" value="ATPase_P-typ_transduc_dom_A_sf"/>
</dbReference>
<feature type="compositionally biased region" description="Polar residues" evidence="16">
    <location>
        <begin position="925"/>
        <end position="938"/>
    </location>
</feature>
<dbReference type="Pfam" id="PF13246">
    <property type="entry name" value="Cation_ATPase"/>
    <property type="match status" value="1"/>
</dbReference>
<protein>
    <recommendedName>
        <fullName evidence="15">Phospholipid-transporting ATPase</fullName>
        <ecNumber evidence="15">7.6.2.1</ecNumber>
    </recommendedName>
</protein>
<evidence type="ECO:0000256" key="14">
    <source>
        <dbReference type="PIRSR" id="PIRSR606539-3"/>
    </source>
</evidence>
<dbReference type="Gene3D" id="3.40.50.1000">
    <property type="entry name" value="HAD superfamily/HAD-like"/>
    <property type="match status" value="2"/>
</dbReference>
<dbReference type="InterPro" id="IPR023298">
    <property type="entry name" value="ATPase_P-typ_TM_dom_sf"/>
</dbReference>
<comment type="similarity">
    <text evidence="2 15">Belongs to the cation transport ATPase (P-type) (TC 3.A.3) family. Type IV subfamily.</text>
</comment>
<dbReference type="InterPro" id="IPR036412">
    <property type="entry name" value="HAD-like_sf"/>
</dbReference>
<keyword evidence="9 15" id="KW-1133">Transmembrane helix</keyword>
<feature type="binding site" evidence="13">
    <location>
        <position position="539"/>
    </location>
    <ligand>
        <name>ATP</name>
        <dbReference type="ChEBI" id="CHEBI:30616"/>
    </ligand>
</feature>
<feature type="compositionally biased region" description="Basic residues" evidence="16">
    <location>
        <begin position="809"/>
        <end position="829"/>
    </location>
</feature>
<feature type="binding site" evidence="14">
    <location>
        <position position="1060"/>
    </location>
    <ligand>
        <name>Mg(2+)</name>
        <dbReference type="ChEBI" id="CHEBI:18420"/>
    </ligand>
</feature>
<evidence type="ECO:0000256" key="3">
    <source>
        <dbReference type="ARBA" id="ARBA00022692"/>
    </source>
</evidence>
<feature type="transmembrane region" description="Helical" evidence="15">
    <location>
        <begin position="1259"/>
        <end position="1280"/>
    </location>
</feature>
<dbReference type="InterPro" id="IPR001757">
    <property type="entry name" value="P_typ_ATPase"/>
</dbReference>
<evidence type="ECO:0000256" key="6">
    <source>
        <dbReference type="ARBA" id="ARBA00022840"/>
    </source>
</evidence>
<feature type="binding site" evidence="13">
    <location>
        <position position="697"/>
    </location>
    <ligand>
        <name>ATP</name>
        <dbReference type="ChEBI" id="CHEBI:30616"/>
    </ligand>
</feature>
<feature type="transmembrane region" description="Helical" evidence="15">
    <location>
        <begin position="266"/>
        <end position="292"/>
    </location>
</feature>
<evidence type="ECO:0000256" key="13">
    <source>
        <dbReference type="PIRSR" id="PIRSR606539-2"/>
    </source>
</evidence>
<evidence type="ECO:0000256" key="4">
    <source>
        <dbReference type="ARBA" id="ARBA00022723"/>
    </source>
</evidence>
<reference evidence="19" key="1">
    <citation type="submission" date="2018-10" db="EMBL/GenBank/DDBJ databases">
        <title>Transcriptome assembly of Aceria tosichella (Wheat curl mite) Type 2.</title>
        <authorList>
            <person name="Scully E.D."/>
            <person name="Geib S.M."/>
            <person name="Palmer N.A."/>
            <person name="Gupta A.K."/>
            <person name="Sarath G."/>
            <person name="Tatineni S."/>
        </authorList>
    </citation>
    <scope>NUCLEOTIDE SEQUENCE</scope>
    <source>
        <strain evidence="19">LincolnNE</strain>
    </source>
</reference>
<keyword evidence="5 13" id="KW-0547">Nucleotide-binding</keyword>
<feature type="binding site" evidence="13">
    <location>
        <position position="1060"/>
    </location>
    <ligand>
        <name>ATP</name>
        <dbReference type="ChEBI" id="CHEBI:30616"/>
    </ligand>
</feature>
<feature type="binding site" evidence="13">
    <location>
        <position position="1059"/>
    </location>
    <ligand>
        <name>ATP</name>
        <dbReference type="ChEBI" id="CHEBI:30616"/>
    </ligand>
</feature>
<feature type="compositionally biased region" description="Polar residues" evidence="16">
    <location>
        <begin position="892"/>
        <end position="903"/>
    </location>
</feature>
<sequence length="1415" mass="158447">MIRRRIRANDQTFNSQFHYADNYIKTSKYSLMTFLPLNLFEQFRRLANTYFLCLLILQLIPQISSLTPITTAVPLIVVLAITGIKDAHDDICRHQSDNQVNNRLGELLKDGRLVREPWHKVKVGDIIRIENDQFVAADLMILSTSEPNGFCFVETAELDGETNLKCRQSLTETAALGDDISALAAFDGEIVCEPPNNNLTKFEGTLFWHDDKFAIDNDKMLLRGCILRNTKWCFGLVIFAGRDTKLMQNSGKTIFKRTKSDRLLNVLIMGIVLALLTMCLFSSIACGIWEMLTGRYFIKFLPREPFIPLDSFTSATITAILTFFSYLIVLNTVVPISLYVSVEVIRYCQSLLIDFDEKMFYRPKEAYAKARTTTLNEELGQVEYIFSDKTGTLTQNLMTFNKCTINGQLYGEVKDYATGEMIDINNENEHLFEAINFADFNPEYYEEKFKFYDQTLLDQVLARNPEVHEFFKLLALCHTVMSEIKNGKLEYQAQSPDEAALSSAARNFGFVFKNRTSNTIEIEVLGQLEVYELLAILDFNNVRKRMSVIVRDPKGQIKLYCKGADSVIFEHLAGGGGGGGQFGGTGPTAGSFGQSQSNKIRDITTDHLEHFAGVGLRTLCLAKKDLDEETYARWQEDFHQACTAIEDREEKVDQCYEAIECDLELLGATAIEDKLQDNVPQTIANLLSANLKLWVLTGDKQETAINIGYSCELLNDEMCEIFVIDGCYPEEVDRQLKRCLKQINRMQNKLRQRLLHHGEHDRLGGLFSASSEQQPRHRKSANSNYQQISPLDLQAISPSTIMSTNSPRPRPRPRKQPRAKRQAAPRRPRSAGAALTGAHSGSARAQSDRKTSRVGPAPTPLAAATEASWSSQRSNSNNLTSSAANLGGQGHGSHTTDQPLSSGKRNRRTLDGDHHQSTFELHPRSSATNLTIGQDINNNNATNLNGSIFTINLEPSSAATGAGPQQEHRSGPSPGASPLSSPKPQLGGGDPAGGFALVINGHSLAHALCPNREELFLEVACQCKSVICCRVTPLQKALVVDLVKRHKKVITLSIGDGANDVSMLKMAHIGVGISGQEGMQAVLASDFSIAQFCYLERLLLVHGRWSYFRMCKFLRYFFYKNFSFTLCNLWYAFFCGFSAQTLFDPIFISFYNVFYTSLPVLALGIFDQDVNDRLSTKFPLLYTPGHLDLLFNKWEFLKSVAQGILTSFTTFFLTYGAFHESIDSEGINLDSHELFGCIVSTNLVLVVTAQAALDTSYWTVFNHIVIWGSVAFYLSMTLVFNSRLIRVQYLGVFRKALSTPIFWFTLALALTILLVPIIAYRFYKLDVAPTLADRCRYVQRLAARRRTKPQQGSDPQLLRRRSSTRKSRRSIRSGYAFSHQEGFGNLITSGMIIKSSVDAQALGGGGGQPNLQRRR</sequence>
<dbReference type="PANTHER" id="PTHR24092:SF190">
    <property type="entry name" value="PHOSPHOLIPID-TRANSPORTING ATPASE"/>
    <property type="match status" value="1"/>
</dbReference>
<feature type="domain" description="P-type ATPase N-terminal" evidence="17">
    <location>
        <begin position="6"/>
        <end position="71"/>
    </location>
</feature>
<evidence type="ECO:0000256" key="12">
    <source>
        <dbReference type="PIRSR" id="PIRSR606539-1"/>
    </source>
</evidence>
<feature type="compositionally biased region" description="Polar residues" evidence="16">
    <location>
        <begin position="796"/>
        <end position="806"/>
    </location>
</feature>
<dbReference type="Gene3D" id="3.40.1110.10">
    <property type="entry name" value="Calcium-transporting ATPase, cytoplasmic domain N"/>
    <property type="match status" value="1"/>
</dbReference>
<evidence type="ECO:0000256" key="9">
    <source>
        <dbReference type="ARBA" id="ARBA00022989"/>
    </source>
</evidence>
<dbReference type="Pfam" id="PF16212">
    <property type="entry name" value="PhoLip_ATPase_C"/>
    <property type="match status" value="1"/>
</dbReference>
<feature type="binding site" evidence="13">
    <location>
        <position position="562"/>
    </location>
    <ligand>
        <name>ATP</name>
        <dbReference type="ChEBI" id="CHEBI:30616"/>
    </ligand>
</feature>
<evidence type="ECO:0000256" key="15">
    <source>
        <dbReference type="RuleBase" id="RU362033"/>
    </source>
</evidence>
<feature type="binding site" evidence="13">
    <location>
        <position position="699"/>
    </location>
    <ligand>
        <name>ATP</name>
        <dbReference type="ChEBI" id="CHEBI:30616"/>
    </ligand>
</feature>
<evidence type="ECO:0000256" key="8">
    <source>
        <dbReference type="ARBA" id="ARBA00022967"/>
    </source>
</evidence>
<feature type="binding site" evidence="14">
    <location>
        <position position="390"/>
    </location>
    <ligand>
        <name>Mg(2+)</name>
        <dbReference type="ChEBI" id="CHEBI:18420"/>
    </ligand>
</feature>
<feature type="active site" description="4-aspartylphosphate intermediate" evidence="12">
    <location>
        <position position="388"/>
    </location>
</feature>
<dbReference type="PANTHER" id="PTHR24092">
    <property type="entry name" value="PROBABLE PHOSPHOLIPID-TRANSPORTING ATPASE"/>
    <property type="match status" value="1"/>
</dbReference>
<comment type="catalytic activity">
    <reaction evidence="11 15">
        <text>ATP + H2O + phospholipidSide 1 = ADP + phosphate + phospholipidSide 2.</text>
        <dbReference type="EC" id="7.6.2.1"/>
    </reaction>
</comment>
<organism evidence="19">
    <name type="scientific">Aceria tosichella</name>
    <name type="common">wheat curl mite</name>
    <dbReference type="NCBI Taxonomy" id="561515"/>
    <lineage>
        <taxon>Eukaryota</taxon>
        <taxon>Metazoa</taxon>
        <taxon>Ecdysozoa</taxon>
        <taxon>Arthropoda</taxon>
        <taxon>Chelicerata</taxon>
        <taxon>Arachnida</taxon>
        <taxon>Acari</taxon>
        <taxon>Acariformes</taxon>
        <taxon>Trombidiformes</taxon>
        <taxon>Prostigmata</taxon>
        <taxon>Eupodina</taxon>
        <taxon>Eriophyoidea</taxon>
        <taxon>Eriophyidae</taxon>
        <taxon>Eriophyinae</taxon>
        <taxon>Aceriini</taxon>
        <taxon>Aceria</taxon>
    </lineage>
</organism>
<dbReference type="SUPFAM" id="SSF81660">
    <property type="entry name" value="Metal cation-transporting ATPase, ATP-binding domain N"/>
    <property type="match status" value="1"/>
</dbReference>
<accession>A0A6G1S9A9</accession>
<feature type="binding site" evidence="14">
    <location>
        <position position="388"/>
    </location>
    <ligand>
        <name>Mg(2+)</name>
        <dbReference type="ChEBI" id="CHEBI:18420"/>
    </ligand>
</feature>
<keyword evidence="10 15" id="KW-0472">Membrane</keyword>
<feature type="binding site" evidence="14">
    <location>
        <position position="1056"/>
    </location>
    <ligand>
        <name>Mg(2+)</name>
        <dbReference type="ChEBI" id="CHEBI:18420"/>
    </ligand>
</feature>
<dbReference type="InterPro" id="IPR023299">
    <property type="entry name" value="ATPase_P-typ_cyto_dom_N"/>
</dbReference>
<feature type="compositionally biased region" description="Basic and acidic residues" evidence="16">
    <location>
        <begin position="908"/>
        <end position="923"/>
    </location>
</feature>
<feature type="transmembrane region" description="Helical" evidence="15">
    <location>
        <begin position="1301"/>
        <end position="1323"/>
    </location>
</feature>
<dbReference type="SUPFAM" id="SSF81653">
    <property type="entry name" value="Calcium ATPase, transduction domain A"/>
    <property type="match status" value="1"/>
</dbReference>
<dbReference type="SUPFAM" id="SSF81665">
    <property type="entry name" value="Calcium ATPase, transmembrane domain M"/>
    <property type="match status" value="1"/>
</dbReference>